<dbReference type="EMBL" id="UINC01051117">
    <property type="protein sequence ID" value="SVB64882.1"/>
    <property type="molecule type" value="Genomic_DNA"/>
</dbReference>
<proteinExistence type="predicted"/>
<accession>A0A382FQI6</accession>
<organism evidence="1">
    <name type="scientific">marine metagenome</name>
    <dbReference type="NCBI Taxonomy" id="408172"/>
    <lineage>
        <taxon>unclassified sequences</taxon>
        <taxon>metagenomes</taxon>
        <taxon>ecological metagenomes</taxon>
    </lineage>
</organism>
<gene>
    <name evidence="1" type="ORF">METZ01_LOCUS217736</name>
</gene>
<reference evidence="1" key="1">
    <citation type="submission" date="2018-05" db="EMBL/GenBank/DDBJ databases">
        <authorList>
            <person name="Lanie J.A."/>
            <person name="Ng W.-L."/>
            <person name="Kazmierczak K.M."/>
            <person name="Andrzejewski T.M."/>
            <person name="Davidsen T.M."/>
            <person name="Wayne K.J."/>
            <person name="Tettelin H."/>
            <person name="Glass J.I."/>
            <person name="Rusch D."/>
            <person name="Podicherti R."/>
            <person name="Tsui H.-C.T."/>
            <person name="Winkler M.E."/>
        </authorList>
    </citation>
    <scope>NUCLEOTIDE SEQUENCE</scope>
</reference>
<name>A0A382FQI6_9ZZZZ</name>
<dbReference type="AlphaFoldDB" id="A0A382FQI6"/>
<evidence type="ECO:0000313" key="1">
    <source>
        <dbReference type="EMBL" id="SVB64882.1"/>
    </source>
</evidence>
<protein>
    <submittedName>
        <fullName evidence="1">Uncharacterized protein</fullName>
    </submittedName>
</protein>
<sequence length="32" mass="3676">MIRKVLIKLEKQLLRNCYKQPEGNEISEAGSS</sequence>